<dbReference type="RefSeq" id="XP_060278332.1">
    <property type="nucleotide sequence ID" value="XM_060423357.1"/>
</dbReference>
<keyword evidence="1" id="KW-0732">Signal</keyword>
<evidence type="ECO:0000256" key="1">
    <source>
        <dbReference type="SAM" id="SignalP"/>
    </source>
</evidence>
<name>A0AAJ0FHF6_9PEZI</name>
<gene>
    <name evidence="2" type="ORF">QBC33DRAFT_293450</name>
</gene>
<feature type="chain" id="PRO_5042601565" description="Circumsporozoite protein" evidence="1">
    <location>
        <begin position="17"/>
        <end position="350"/>
    </location>
</feature>
<evidence type="ECO:0000313" key="2">
    <source>
        <dbReference type="EMBL" id="KAK1762119.1"/>
    </source>
</evidence>
<organism evidence="2 3">
    <name type="scientific">Phialemonium atrogriseum</name>
    <dbReference type="NCBI Taxonomy" id="1093897"/>
    <lineage>
        <taxon>Eukaryota</taxon>
        <taxon>Fungi</taxon>
        <taxon>Dikarya</taxon>
        <taxon>Ascomycota</taxon>
        <taxon>Pezizomycotina</taxon>
        <taxon>Sordariomycetes</taxon>
        <taxon>Sordariomycetidae</taxon>
        <taxon>Cephalothecales</taxon>
        <taxon>Cephalothecaceae</taxon>
        <taxon>Phialemonium</taxon>
    </lineage>
</organism>
<protein>
    <recommendedName>
        <fullName evidence="4">Circumsporozoite protein</fullName>
    </recommendedName>
</protein>
<dbReference type="AlphaFoldDB" id="A0AAJ0FHF6"/>
<dbReference type="GeneID" id="85306544"/>
<evidence type="ECO:0008006" key="4">
    <source>
        <dbReference type="Google" id="ProtNLM"/>
    </source>
</evidence>
<keyword evidence="3" id="KW-1185">Reference proteome</keyword>
<accession>A0AAJ0FHF6</accession>
<comment type="caution">
    <text evidence="2">The sequence shown here is derived from an EMBL/GenBank/DDBJ whole genome shotgun (WGS) entry which is preliminary data.</text>
</comment>
<evidence type="ECO:0000313" key="3">
    <source>
        <dbReference type="Proteomes" id="UP001244011"/>
    </source>
</evidence>
<dbReference type="Proteomes" id="UP001244011">
    <property type="component" value="Unassembled WGS sequence"/>
</dbReference>
<proteinExistence type="predicted"/>
<sequence length="350" mass="33865">MSKAIILSALLAFAEARFGQEGLIQNAISSLGNFGNPGEAATLAGGSPGVLLGGANACAKLELADKIVATLGNDPAVIAAAAQLVAAEKNFNPFAAATPVICSDASLPVTVELRGIVPLVDPDVLGSDIENANSATSLKTPFNAAGLSVADVMAANGFSNFTTQGSDGAAGAAPAAAAGGAAAAAPAAAAPAAVVDCGAGAAAAAPAAAAPAAAAPAAAAGAAGAVVNGVQQSTIAGLDFGLCVPTVKFEPGLNGRKDTEFTFQAIDPIVNKGQQEALNPAIIFNRICDQLGNVCEASDAAKAACEQAKADLSGGDRNAALADAWNTQLGFAGTDINPDNAPQAGLIGHS</sequence>
<dbReference type="EMBL" id="MU839043">
    <property type="protein sequence ID" value="KAK1762119.1"/>
    <property type="molecule type" value="Genomic_DNA"/>
</dbReference>
<feature type="signal peptide" evidence="1">
    <location>
        <begin position="1"/>
        <end position="16"/>
    </location>
</feature>
<reference evidence="2" key="1">
    <citation type="submission" date="2023-06" db="EMBL/GenBank/DDBJ databases">
        <title>Genome-scale phylogeny and comparative genomics of the fungal order Sordariales.</title>
        <authorList>
            <consortium name="Lawrence Berkeley National Laboratory"/>
            <person name="Hensen N."/>
            <person name="Bonometti L."/>
            <person name="Westerberg I."/>
            <person name="Brannstrom I.O."/>
            <person name="Guillou S."/>
            <person name="Cros-Aarteil S."/>
            <person name="Calhoun S."/>
            <person name="Haridas S."/>
            <person name="Kuo A."/>
            <person name="Mondo S."/>
            <person name="Pangilinan J."/>
            <person name="Riley R."/>
            <person name="Labutti K."/>
            <person name="Andreopoulos B."/>
            <person name="Lipzen A."/>
            <person name="Chen C."/>
            <person name="Yanf M."/>
            <person name="Daum C."/>
            <person name="Ng V."/>
            <person name="Clum A."/>
            <person name="Steindorff A."/>
            <person name="Ohm R."/>
            <person name="Martin F."/>
            <person name="Silar P."/>
            <person name="Natvig D."/>
            <person name="Lalanne C."/>
            <person name="Gautier V."/>
            <person name="Ament-Velasquez S.L."/>
            <person name="Kruys A."/>
            <person name="Hutchinson M.I."/>
            <person name="Powell A.J."/>
            <person name="Barry K."/>
            <person name="Miller A.N."/>
            <person name="Grigoriev I.V."/>
            <person name="Debuchy R."/>
            <person name="Gladieux P."/>
            <person name="Thoren M.H."/>
            <person name="Johannesson H."/>
        </authorList>
    </citation>
    <scope>NUCLEOTIDE SEQUENCE</scope>
    <source>
        <strain evidence="2">8032-3</strain>
    </source>
</reference>